<dbReference type="InterPro" id="IPR038765">
    <property type="entry name" value="Papain-like_cys_pep_sf"/>
</dbReference>
<dbReference type="AlphaFoldDB" id="A0A6J5FBN9"/>
<dbReference type="Gene3D" id="3.90.210.10">
    <property type="entry name" value="Heat-Labile Enterotoxin, subunit A"/>
    <property type="match status" value="1"/>
</dbReference>
<sequence length="883" mass="97950">MLRSKRFDVDFEIFQPSTVSTHRVWNADTPPVKLQSPSLKGDLPIDPDGLIGARVRAMRELLGAVAEGKEDEQLLELANSIHRSAHLVEPMNSTAVDLSLALFNEEMAIWARAQGDGKHISEHIRIEAFREAWSFALNPPPSPEFKSQTELAQSYITENKIEQIDDPDIKALQTFDVPELGLIRTLKGIVISDADLLSMLARTPNIKIKYFKQFDQYIRSHLEAAVNAKILSNLDDAKIGRLTIEYRPENAWAIRDVRVKWRHGPYRGEVPYSASLSPREPAMLVPAPDGRHLLISPDGSLKYVNDAFKNGKIHKEAILDALGIKVFLDKNEKKEKSGTTTSVHDISLRAVYVRNTPHRLFTIRKIMQGKIAHHILSLIETWKEREYEPDAGERLLNFVVPFYEIINRAQLDSEYKIKASDIAIDVISLGFTLASIGGSTLSLKGVMAGISAARTAKAATASARASNFLRAVFSDFKTSSFLKKTGKELTDFVMPIFTAGGLMRTASRLPKLVLSRKVGFELAQMDSAIVRIATGKDRSINLVKRLFTKASTSSFTVDDAATLVSRNPASLFIDEKRGFAYHGVVFRGDMRAPDVIFSQGFKLRSRVEDLTEVNGFRGGFGGGKNALDMDGKGISTSPYMKIDGAGADVYGRDRGGYTYVIDATNLEGYDLYRNDHFAKAHNGYKQRKMLHALDKARKEAMFAFPRSLEINYGTDIPVKNILGAFDKSGNYVPNLSLANKLVDHIQPTHRLRAIADRLRTAGDWDGAFGDIAPMAAASALGRQIVIHGHPAHASPLVILPRGLESGPPIHVIYRPGHYQALVNGRAYEVPGDGDCFFRAVLMGVQDIRHASDVAPQAVRHLREQTAQEVLRYPADYEPFLIIS</sequence>
<evidence type="ECO:0000313" key="2">
    <source>
        <dbReference type="EMBL" id="CAB3774867.1"/>
    </source>
</evidence>
<evidence type="ECO:0000313" key="3">
    <source>
        <dbReference type="Proteomes" id="UP000494363"/>
    </source>
</evidence>
<dbReference type="SUPFAM" id="SSF54001">
    <property type="entry name" value="Cysteine proteinases"/>
    <property type="match status" value="1"/>
</dbReference>
<reference evidence="2 3" key="1">
    <citation type="submission" date="2020-04" db="EMBL/GenBank/DDBJ databases">
        <authorList>
            <person name="De Canck E."/>
        </authorList>
    </citation>
    <scope>NUCLEOTIDE SEQUENCE [LARGE SCALE GENOMIC DNA]</scope>
    <source>
        <strain evidence="2 3">LMG 29542</strain>
    </source>
</reference>
<accession>A0A6J5FBN9</accession>
<keyword evidence="3" id="KW-1185">Reference proteome</keyword>
<dbReference type="Proteomes" id="UP000494363">
    <property type="component" value="Unassembled WGS sequence"/>
</dbReference>
<feature type="domain" description="OTU" evidence="1">
    <location>
        <begin position="824"/>
        <end position="883"/>
    </location>
</feature>
<dbReference type="EMBL" id="CADIKH010000189">
    <property type="protein sequence ID" value="CAB3774867.1"/>
    <property type="molecule type" value="Genomic_DNA"/>
</dbReference>
<organism evidence="2 3">
    <name type="scientific">Paraburkholderia humisilvae</name>
    <dbReference type="NCBI Taxonomy" id="627669"/>
    <lineage>
        <taxon>Bacteria</taxon>
        <taxon>Pseudomonadati</taxon>
        <taxon>Pseudomonadota</taxon>
        <taxon>Betaproteobacteria</taxon>
        <taxon>Burkholderiales</taxon>
        <taxon>Burkholderiaceae</taxon>
        <taxon>Paraburkholderia</taxon>
    </lineage>
</organism>
<gene>
    <name evidence="2" type="ORF">LMG29542_08249</name>
</gene>
<name>A0A6J5FBN9_9BURK</name>
<dbReference type="CDD" id="cd22744">
    <property type="entry name" value="OTU"/>
    <property type="match status" value="1"/>
</dbReference>
<dbReference type="InterPro" id="IPR003323">
    <property type="entry name" value="OTU_dom"/>
</dbReference>
<dbReference type="Gene3D" id="3.90.70.80">
    <property type="match status" value="1"/>
</dbReference>
<protein>
    <recommendedName>
        <fullName evidence="1">OTU domain-containing protein</fullName>
    </recommendedName>
</protein>
<evidence type="ECO:0000259" key="1">
    <source>
        <dbReference type="PROSITE" id="PS50802"/>
    </source>
</evidence>
<dbReference type="SUPFAM" id="SSF56399">
    <property type="entry name" value="ADP-ribosylation"/>
    <property type="match status" value="1"/>
</dbReference>
<proteinExistence type="predicted"/>
<dbReference type="PROSITE" id="PS50802">
    <property type="entry name" value="OTU"/>
    <property type="match status" value="1"/>
</dbReference>